<evidence type="ECO:0000259" key="4">
    <source>
        <dbReference type="PROSITE" id="PS50004"/>
    </source>
</evidence>
<dbReference type="eggNOG" id="KOG1328">
    <property type="taxonomic scope" value="Eukaryota"/>
</dbReference>
<gene>
    <name evidence="6" type="ORF">L798_15588</name>
</gene>
<evidence type="ECO:0000313" key="7">
    <source>
        <dbReference type="Proteomes" id="UP000027135"/>
    </source>
</evidence>
<name>A0A067RHE6_ZOONE</name>
<protein>
    <submittedName>
        <fullName evidence="6">Unc-13-like protein D</fullName>
    </submittedName>
</protein>
<keyword evidence="7" id="KW-1185">Reference proteome</keyword>
<dbReference type="InterPro" id="IPR035892">
    <property type="entry name" value="C2_domain_sf"/>
</dbReference>
<dbReference type="GO" id="GO:0005770">
    <property type="term" value="C:late endosome"/>
    <property type="evidence" value="ECO:0007669"/>
    <property type="project" value="UniProtKB-SubCell"/>
</dbReference>
<feature type="domain" description="C2" evidence="4">
    <location>
        <begin position="1"/>
        <end position="126"/>
    </location>
</feature>
<evidence type="ECO:0000256" key="1">
    <source>
        <dbReference type="ARBA" id="ARBA00004603"/>
    </source>
</evidence>
<evidence type="ECO:0000259" key="5">
    <source>
        <dbReference type="PROSITE" id="PS51258"/>
    </source>
</evidence>
<dbReference type="InterPro" id="IPR014770">
    <property type="entry name" value="Munc13_1"/>
</dbReference>
<evidence type="ECO:0000313" key="6">
    <source>
        <dbReference type="EMBL" id="KDR23281.1"/>
    </source>
</evidence>
<dbReference type="PROSITE" id="PS51258">
    <property type="entry name" value="MHD1"/>
    <property type="match status" value="1"/>
</dbReference>
<dbReference type="PANTHER" id="PTHR45999:SF2">
    <property type="entry name" value="PROTEIN UNC-13 HOMOLOG 4B"/>
    <property type="match status" value="1"/>
</dbReference>
<evidence type="ECO:0000256" key="2">
    <source>
        <dbReference type="ARBA" id="ARBA00005823"/>
    </source>
</evidence>
<comment type="similarity">
    <text evidence="2">Belongs to the unc-13 family.</text>
</comment>
<reference evidence="6 7" key="1">
    <citation type="journal article" date="2014" name="Nat. Commun.">
        <title>Molecular traces of alternative social organization in a termite genome.</title>
        <authorList>
            <person name="Terrapon N."/>
            <person name="Li C."/>
            <person name="Robertson H.M."/>
            <person name="Ji L."/>
            <person name="Meng X."/>
            <person name="Booth W."/>
            <person name="Chen Z."/>
            <person name="Childers C.P."/>
            <person name="Glastad K.M."/>
            <person name="Gokhale K."/>
            <person name="Gowin J."/>
            <person name="Gronenberg W."/>
            <person name="Hermansen R.A."/>
            <person name="Hu H."/>
            <person name="Hunt B.G."/>
            <person name="Huylmans A.K."/>
            <person name="Khalil S.M."/>
            <person name="Mitchell R.D."/>
            <person name="Munoz-Torres M.C."/>
            <person name="Mustard J.A."/>
            <person name="Pan H."/>
            <person name="Reese J.T."/>
            <person name="Scharf M.E."/>
            <person name="Sun F."/>
            <person name="Vogel H."/>
            <person name="Xiao J."/>
            <person name="Yang W."/>
            <person name="Yang Z."/>
            <person name="Yang Z."/>
            <person name="Zhou J."/>
            <person name="Zhu J."/>
            <person name="Brent C.S."/>
            <person name="Elsik C.G."/>
            <person name="Goodisman M.A."/>
            <person name="Liberles D.A."/>
            <person name="Roe R.M."/>
            <person name="Vargo E.L."/>
            <person name="Vilcinskas A."/>
            <person name="Wang J."/>
            <person name="Bornberg-Bauer E."/>
            <person name="Korb J."/>
            <person name="Zhang G."/>
            <person name="Liebig J."/>
        </authorList>
    </citation>
    <scope>NUCLEOTIDE SEQUENCE [LARGE SCALE GENOMIC DNA]</scope>
    <source>
        <tissue evidence="6">Whole organism</tissue>
    </source>
</reference>
<dbReference type="PANTHER" id="PTHR45999">
    <property type="entry name" value="UNC-13-4A, ISOFORM B"/>
    <property type="match status" value="1"/>
</dbReference>
<dbReference type="PROSITE" id="PS50004">
    <property type="entry name" value="C2"/>
    <property type="match status" value="2"/>
</dbReference>
<dbReference type="InParanoid" id="A0A067RHE6"/>
<dbReference type="SMART" id="SM00239">
    <property type="entry name" value="C2"/>
    <property type="match status" value="2"/>
</dbReference>
<dbReference type="Gene3D" id="1.10.357.50">
    <property type="match status" value="1"/>
</dbReference>
<dbReference type="InterPro" id="IPR052095">
    <property type="entry name" value="UNC-13_domain"/>
</dbReference>
<dbReference type="OMA" id="CANIKPL"/>
<dbReference type="GO" id="GO:0006887">
    <property type="term" value="P:exocytosis"/>
    <property type="evidence" value="ECO:0007669"/>
    <property type="project" value="UniProtKB-KW"/>
</dbReference>
<dbReference type="GO" id="GO:0099503">
    <property type="term" value="C:secretory vesicle"/>
    <property type="evidence" value="ECO:0007669"/>
    <property type="project" value="TreeGrafter"/>
</dbReference>
<feature type="domain" description="MHD1" evidence="5">
    <location>
        <begin position="472"/>
        <end position="593"/>
    </location>
</feature>
<dbReference type="InterPro" id="IPR000008">
    <property type="entry name" value="C2_dom"/>
</dbReference>
<dbReference type="AlphaFoldDB" id="A0A067RHE6"/>
<dbReference type="SUPFAM" id="SSF49562">
    <property type="entry name" value="C2 domain (Calcium/lipid-binding domain, CaLB)"/>
    <property type="match status" value="2"/>
</dbReference>
<feature type="domain" description="C2" evidence="4">
    <location>
        <begin position="815"/>
        <end position="943"/>
    </location>
</feature>
<evidence type="ECO:0000256" key="3">
    <source>
        <dbReference type="ARBA" id="ARBA00022483"/>
    </source>
</evidence>
<dbReference type="Pfam" id="PF00168">
    <property type="entry name" value="C2"/>
    <property type="match status" value="2"/>
</dbReference>
<organism evidence="6 7">
    <name type="scientific">Zootermopsis nevadensis</name>
    <name type="common">Dampwood termite</name>
    <dbReference type="NCBI Taxonomy" id="136037"/>
    <lineage>
        <taxon>Eukaryota</taxon>
        <taxon>Metazoa</taxon>
        <taxon>Ecdysozoa</taxon>
        <taxon>Arthropoda</taxon>
        <taxon>Hexapoda</taxon>
        <taxon>Insecta</taxon>
        <taxon>Pterygota</taxon>
        <taxon>Neoptera</taxon>
        <taxon>Polyneoptera</taxon>
        <taxon>Dictyoptera</taxon>
        <taxon>Blattodea</taxon>
        <taxon>Blattoidea</taxon>
        <taxon>Termitoidae</taxon>
        <taxon>Termopsidae</taxon>
        <taxon>Zootermopsis</taxon>
    </lineage>
</organism>
<sequence length="1067" mass="122587">MHSHLLEVTKLRKAPKILLNVEVMEAMILKPANVNGFSHPFCTLYLVSNDSLHCSTSVKPETLKPIWEEKYQLPIENSTVDDVLCVKLWNFNGDKTVEEKLKNIKKVKGVKGLKILLKDVASSASLDKHDRKMIGSSLIPLKDIPAGGHILSCSVCKKDKMKKRGDVKLRLAFHFENTNTAFQEHMYLIKNVVLYEIKMSQVEPHSWNGSLSRLAEKILTQHRVQSGLPLVSELLAQWIEFSNIHTCHPLSFTVFMPLKQKLSMAIQEGLVTEEEKILFWKAAVTLLPSLLSGIRNIQVLASSKRTINEPSTILSLLTLFQELQPPKDVISFPAACNDCLPWRKSINHSDIRATVIETTTEGAAEWFTKVTEEYGVNDVSNEEEKIRGLLSVVTAVTESLQKAFDLLDPAYQKYFNFQYADTLYKLCDDKLSEIIEPTVASIWNSMNPLKFKDGSERGVYDNDPLSLGSLLFELYTSLQTFYRTGHTKSQKNLDLTLPNKFHQWFHPGVIHWLHISQYKALQGIQKAVQLDRFVPVYTATKCSSSACDILHIFVQMKISWEQLAWPDASALKHFAEKLIGGVCECLIFYADQMCERIEEIYNGENINDMEIQAWCLAVTNMDHVQQSVHSIWRFGVDEIDTSDNEIESSSTENNRQTVKVIIDNTIEAARNKICEVAIQKMMPSTSKILMKAFEDLDYEQKIAKFMSHLDWNLQALCSHLDSSNFNCLLNLILKNLGFRLSEVLEINLKLQREHSFFKKFYEVLQNLTRFFKQLNESTDVSSLTDLEQLLQVHVMDTWELVHQYRMEQLSEQKAKQTPDHGLLTVKMMFMEEILKIEILNARNLQPVSSKGSCHPYVKIYLLPENKFLGVTQRRTKVQKNTAFPLFEETFVMPLTSVQLNVENAMVMFVVKEKTFLRRNRYLGETFISFDDIPRYDGSTKFEHLEQMHLKLNPPTKLDSGAFVVLEHYREELVREFIRGRKLSKYKNNTAHNIHAFSADVWHSIISVMSYMSKGPLHIICLPFLPHIGIYNHQDDHGGGFIRLNGRSRMYSGEFSVTACRRTLPYEQ</sequence>
<dbReference type="EMBL" id="KK852468">
    <property type="protein sequence ID" value="KDR23281.1"/>
    <property type="molecule type" value="Genomic_DNA"/>
</dbReference>
<accession>A0A067RHE6</accession>
<keyword evidence="3" id="KW-0268">Exocytosis</keyword>
<dbReference type="Gene3D" id="2.60.40.150">
    <property type="entry name" value="C2 domain"/>
    <property type="match status" value="2"/>
</dbReference>
<dbReference type="Proteomes" id="UP000027135">
    <property type="component" value="Unassembled WGS sequence"/>
</dbReference>
<proteinExistence type="inferred from homology"/>
<comment type="subcellular location">
    <subcellularLocation>
        <location evidence="1">Late endosome</location>
    </subcellularLocation>
</comment>